<dbReference type="RefSeq" id="WP_010938414.1">
    <property type="nucleotide sequence ID" value="NC_002937.3"/>
</dbReference>
<dbReference type="STRING" id="882.DVU_1115"/>
<dbReference type="AlphaFoldDB" id="Q72D16"/>
<dbReference type="Pfam" id="PF07030">
    <property type="entry name" value="Phage_Mu_Gp36"/>
    <property type="match status" value="1"/>
</dbReference>
<dbReference type="SMR" id="Q72D16"/>
<dbReference type="PaxDb" id="882-DVU_1115"/>
<proteinExistence type="predicted"/>
<dbReference type="OrthoDB" id="5454292at2"/>
<protein>
    <recommendedName>
        <fullName evidence="3">DUF1320 domain-containing protein</fullName>
    </recommendedName>
</protein>
<dbReference type="PATRIC" id="fig|882.5.peg.1052"/>
<evidence type="ECO:0008006" key="3">
    <source>
        <dbReference type="Google" id="ProtNLM"/>
    </source>
</evidence>
<dbReference type="HOGENOM" id="CLU_1821659_0_0_7"/>
<dbReference type="KEGG" id="dvu:DVU_1115"/>
<dbReference type="EnsemblBacteria" id="AAS95595">
    <property type="protein sequence ID" value="AAS95595"/>
    <property type="gene ID" value="DVU_1115"/>
</dbReference>
<reference evidence="1 2" key="1">
    <citation type="journal article" date="2004" name="Nat. Biotechnol.">
        <title>The genome sequence of the anaerobic, sulfate-reducing bacterium Desulfovibrio vulgaris Hildenborough.</title>
        <authorList>
            <person name="Heidelberg J.F."/>
            <person name="Seshadri R."/>
            <person name="Haveman S.A."/>
            <person name="Hemme C.L."/>
            <person name="Paulsen I.T."/>
            <person name="Kolonay J.F."/>
            <person name="Eisen J.A."/>
            <person name="Ward N."/>
            <person name="Methe B."/>
            <person name="Brinkac L.M."/>
            <person name="Daugherty S.C."/>
            <person name="Deboy R.T."/>
            <person name="Dodson R.J."/>
            <person name="Durkin A.S."/>
            <person name="Madupu R."/>
            <person name="Nelson W.C."/>
            <person name="Sullivan S.A."/>
            <person name="Fouts D."/>
            <person name="Haft D.H."/>
            <person name="Selengut J."/>
            <person name="Peterson J.D."/>
            <person name="Davidsen T.M."/>
            <person name="Zafar N."/>
            <person name="Zhou L."/>
            <person name="Radune D."/>
            <person name="Dimitrov G."/>
            <person name="Hance M."/>
            <person name="Tran K."/>
            <person name="Khouri H."/>
            <person name="Gill J."/>
            <person name="Utterback T.R."/>
            <person name="Feldblyum T.V."/>
            <person name="Wall J.D."/>
            <person name="Voordouw G."/>
            <person name="Fraser C.M."/>
        </authorList>
    </citation>
    <scope>NUCLEOTIDE SEQUENCE [LARGE SCALE GENOMIC DNA]</scope>
    <source>
        <strain evidence="2">ATCC 29579 / DSM 644 / NCIMB 8303 / VKM B-1760 / Hildenborough</strain>
    </source>
</reference>
<gene>
    <name evidence="1" type="ordered locus">DVU_1115</name>
</gene>
<organism evidence="1 2">
    <name type="scientific">Nitratidesulfovibrio vulgaris (strain ATCC 29579 / DSM 644 / CCUG 34227 / NCIMB 8303 / VKM B-1760 / Hildenborough)</name>
    <name type="common">Desulfovibrio vulgaris</name>
    <dbReference type="NCBI Taxonomy" id="882"/>
    <lineage>
        <taxon>Bacteria</taxon>
        <taxon>Pseudomonadati</taxon>
        <taxon>Thermodesulfobacteriota</taxon>
        <taxon>Desulfovibrionia</taxon>
        <taxon>Desulfovibrionales</taxon>
        <taxon>Desulfovibrionaceae</taxon>
        <taxon>Nitratidesulfovibrio</taxon>
    </lineage>
</organism>
<keyword evidence="2" id="KW-1185">Reference proteome</keyword>
<dbReference type="InterPro" id="IPR009752">
    <property type="entry name" value="Phage_Mu_GpJ"/>
</dbReference>
<accession>Q72D16</accession>
<evidence type="ECO:0000313" key="1">
    <source>
        <dbReference type="EMBL" id="AAS95595.1"/>
    </source>
</evidence>
<name>Q72D16_NITV2</name>
<evidence type="ECO:0000313" key="2">
    <source>
        <dbReference type="Proteomes" id="UP000002194"/>
    </source>
</evidence>
<dbReference type="EMBL" id="AE017285">
    <property type="protein sequence ID" value="AAS95595.1"/>
    <property type="molecule type" value="Genomic_DNA"/>
</dbReference>
<dbReference type="eggNOG" id="ENOG502ZSUS">
    <property type="taxonomic scope" value="Bacteria"/>
</dbReference>
<sequence>MEYCTRDHITDLLLEDYVTVAEQKNPGIVERTIAAVSGEVTAMLAWRYVTPLPAVPDLLRYITSVIAAYRIVQAITSLVDTEGSTNNEWLPLQQQWKRVTAQLDDIAAGRLRLPPPAQELNTDREEASVAVVTRPPLFDRRGF</sequence>
<dbReference type="Proteomes" id="UP000002194">
    <property type="component" value="Chromosome"/>
</dbReference>